<dbReference type="InterPro" id="IPR025461">
    <property type="entry name" value="ABA4-like"/>
</dbReference>
<sequence length="152" mass="16586">MWQAMFSVTNTIALVAWIVLLALPRRPFPLAMVLYAGVGLLSLAYTCGLAVLIAQGGVNFTRFTTIAGIRELFASDAGIAIGWTHYLAFDLFAGLWIARDADAKGFGRLFQVPFLLLTFLVGPVGLFAWLLVRERRARGPGGWSRKKKTPAG</sequence>
<dbReference type="AlphaFoldDB" id="A0A419R566"/>
<dbReference type="OrthoDB" id="345237at2"/>
<organism evidence="2 3">
    <name type="scientific">Tsuneonella suprasediminis</name>
    <dbReference type="NCBI Taxonomy" id="2306996"/>
    <lineage>
        <taxon>Bacteria</taxon>
        <taxon>Pseudomonadati</taxon>
        <taxon>Pseudomonadota</taxon>
        <taxon>Alphaproteobacteria</taxon>
        <taxon>Sphingomonadales</taxon>
        <taxon>Erythrobacteraceae</taxon>
        <taxon>Tsuneonella</taxon>
    </lineage>
</organism>
<protein>
    <submittedName>
        <fullName evidence="2">DUF4281 domain-containing protein</fullName>
    </submittedName>
</protein>
<evidence type="ECO:0000313" key="2">
    <source>
        <dbReference type="EMBL" id="RJX70848.1"/>
    </source>
</evidence>
<accession>A0A419R566</accession>
<evidence type="ECO:0000313" key="3">
    <source>
        <dbReference type="Proteomes" id="UP000284322"/>
    </source>
</evidence>
<dbReference type="Pfam" id="PF14108">
    <property type="entry name" value="ABA4-like"/>
    <property type="match status" value="1"/>
</dbReference>
<dbReference type="RefSeq" id="WP_120106549.1">
    <property type="nucleotide sequence ID" value="NZ_RAHJ01000004.1"/>
</dbReference>
<dbReference type="Proteomes" id="UP000284322">
    <property type="component" value="Unassembled WGS sequence"/>
</dbReference>
<gene>
    <name evidence="2" type="ORF">D6858_01570</name>
</gene>
<reference evidence="2 3" key="1">
    <citation type="submission" date="2018-09" db="EMBL/GenBank/DDBJ databases">
        <title>Altererythrobacter sp.Ery1 and Ery12, the genome sequencing of novel strains in genus Alterythrobacter.</title>
        <authorList>
            <person name="Cheng H."/>
            <person name="Wu Y.-H."/>
            <person name="Fang C."/>
            <person name="Xu X.-W."/>
        </authorList>
    </citation>
    <scope>NUCLEOTIDE SEQUENCE [LARGE SCALE GENOMIC DNA]</scope>
    <source>
        <strain evidence="2 3">Ery12</strain>
    </source>
</reference>
<comment type="caution">
    <text evidence="2">The sequence shown here is derived from an EMBL/GenBank/DDBJ whole genome shotgun (WGS) entry which is preliminary data.</text>
</comment>
<keyword evidence="1" id="KW-0472">Membrane</keyword>
<proteinExistence type="predicted"/>
<keyword evidence="1" id="KW-0812">Transmembrane</keyword>
<keyword evidence="3" id="KW-1185">Reference proteome</keyword>
<name>A0A419R566_9SPHN</name>
<evidence type="ECO:0000256" key="1">
    <source>
        <dbReference type="SAM" id="Phobius"/>
    </source>
</evidence>
<feature type="transmembrane region" description="Helical" evidence="1">
    <location>
        <begin position="72"/>
        <end position="98"/>
    </location>
</feature>
<dbReference type="EMBL" id="RAHJ01000004">
    <property type="protein sequence ID" value="RJX70848.1"/>
    <property type="molecule type" value="Genomic_DNA"/>
</dbReference>
<keyword evidence="1" id="KW-1133">Transmembrane helix</keyword>
<feature type="transmembrane region" description="Helical" evidence="1">
    <location>
        <begin position="110"/>
        <end position="132"/>
    </location>
</feature>
<feature type="transmembrane region" description="Helical" evidence="1">
    <location>
        <begin position="37"/>
        <end position="60"/>
    </location>
</feature>